<dbReference type="RefSeq" id="WP_152769381.1">
    <property type="nucleotide sequence ID" value="NZ_VJZC01000004.1"/>
</dbReference>
<keyword evidence="1" id="KW-0732">Signal</keyword>
<protein>
    <recommendedName>
        <fullName evidence="4">Tat pathway signal sequence domain protein</fullName>
    </recommendedName>
</protein>
<dbReference type="SUPFAM" id="SSF49319">
    <property type="entry name" value="Actinoxanthin-like"/>
    <property type="match status" value="1"/>
</dbReference>
<evidence type="ECO:0000313" key="3">
    <source>
        <dbReference type="Proteomes" id="UP000400924"/>
    </source>
</evidence>
<sequence length="200" mass="20561">MTPPTTSCDTAPKTGKVRRAALAVLVGAGLIVAATPADAAPNGGYAHRTVTAADGQTFHLRLAAGPVVLPSSGGTVRVAGTGYNRAQGIFLAFCVIPKGVKVGDPSTYTTRPTPCLGGTHPTTPVSRRITDADTGGGAPGLTLPYQEGGSFVTTLENVRPEIADGVVCGRTVDCAVVTRADYTATDNRLYDQYIPVRFTS</sequence>
<accession>A0A5N8X8Z6</accession>
<evidence type="ECO:0000256" key="1">
    <source>
        <dbReference type="SAM" id="SignalP"/>
    </source>
</evidence>
<dbReference type="OrthoDB" id="4175021at2"/>
<evidence type="ECO:0008006" key="4">
    <source>
        <dbReference type="Google" id="ProtNLM"/>
    </source>
</evidence>
<dbReference type="AlphaFoldDB" id="A0A5N8X8Z6"/>
<organism evidence="2 3">
    <name type="scientific">Streptomyces spongiae</name>
    <dbReference type="NCBI Taxonomy" id="565072"/>
    <lineage>
        <taxon>Bacteria</taxon>
        <taxon>Bacillati</taxon>
        <taxon>Actinomycetota</taxon>
        <taxon>Actinomycetes</taxon>
        <taxon>Kitasatosporales</taxon>
        <taxon>Streptomycetaceae</taxon>
        <taxon>Streptomyces</taxon>
    </lineage>
</organism>
<dbReference type="InterPro" id="IPR027273">
    <property type="entry name" value="Neocarzinostatin-like"/>
</dbReference>
<name>A0A5N8X8Z6_9ACTN</name>
<feature type="signal peptide" evidence="1">
    <location>
        <begin position="1"/>
        <end position="39"/>
    </location>
</feature>
<reference evidence="2 3" key="1">
    <citation type="submission" date="2019-07" db="EMBL/GenBank/DDBJ databases">
        <title>New species of Amycolatopsis and Streptomyces.</title>
        <authorList>
            <person name="Duangmal K."/>
            <person name="Teo W.F.A."/>
            <person name="Lipun K."/>
        </authorList>
    </citation>
    <scope>NUCLEOTIDE SEQUENCE [LARGE SCALE GENOMIC DNA]</scope>
    <source>
        <strain evidence="2 3">NBRC 106415</strain>
    </source>
</reference>
<dbReference type="EMBL" id="VJZC01000004">
    <property type="protein sequence ID" value="MPY55902.1"/>
    <property type="molecule type" value="Genomic_DNA"/>
</dbReference>
<evidence type="ECO:0000313" key="2">
    <source>
        <dbReference type="EMBL" id="MPY55902.1"/>
    </source>
</evidence>
<dbReference type="Proteomes" id="UP000400924">
    <property type="component" value="Unassembled WGS sequence"/>
</dbReference>
<comment type="caution">
    <text evidence="2">The sequence shown here is derived from an EMBL/GenBank/DDBJ whole genome shotgun (WGS) entry which is preliminary data.</text>
</comment>
<gene>
    <name evidence="2" type="ORF">FNH08_01445</name>
</gene>
<feature type="chain" id="PRO_5024401717" description="Tat pathway signal sequence domain protein" evidence="1">
    <location>
        <begin position="40"/>
        <end position="200"/>
    </location>
</feature>
<keyword evidence="3" id="KW-1185">Reference proteome</keyword>
<proteinExistence type="predicted"/>